<proteinExistence type="predicted"/>
<evidence type="ECO:0000313" key="1">
    <source>
        <dbReference type="EMBL" id="ARU56472.1"/>
    </source>
</evidence>
<evidence type="ECO:0000313" key="2">
    <source>
        <dbReference type="Proteomes" id="UP000196027"/>
    </source>
</evidence>
<dbReference type="AlphaFoldDB" id="A0A1Y0I7J6"/>
<dbReference type="PANTHER" id="PTHR40053:SF1">
    <property type="entry name" value="SPORULATION-CONTROL PROTEIN SPO0M"/>
    <property type="match status" value="1"/>
</dbReference>
<reference evidence="1 2" key="1">
    <citation type="submission" date="2017-05" db="EMBL/GenBank/DDBJ databases">
        <title>Genomic insights into alkan degradation activity of Oleiphilus messinensis.</title>
        <authorList>
            <person name="Kozyavkin S.A."/>
            <person name="Slesarev A.I."/>
            <person name="Golyshin P.N."/>
            <person name="Korzhenkov A."/>
            <person name="Golyshina O.N."/>
            <person name="Toshchakov S.V."/>
        </authorList>
    </citation>
    <scope>NUCLEOTIDE SEQUENCE [LARGE SCALE GENOMIC DNA]</scope>
    <source>
        <strain evidence="1 2">ME102</strain>
    </source>
</reference>
<name>A0A1Y0I7J6_9GAMM</name>
<organism evidence="1 2">
    <name type="scientific">Oleiphilus messinensis</name>
    <dbReference type="NCBI Taxonomy" id="141451"/>
    <lineage>
        <taxon>Bacteria</taxon>
        <taxon>Pseudomonadati</taxon>
        <taxon>Pseudomonadota</taxon>
        <taxon>Gammaproteobacteria</taxon>
        <taxon>Oceanospirillales</taxon>
        <taxon>Oleiphilaceae</taxon>
        <taxon>Oleiphilus</taxon>
    </lineage>
</organism>
<sequence>MFKKLFASVGIGSATVDTVLETEQLYPGQPFNVVVNAKGGNVAQEIEGLKLALMTRVKYENDEHEGYTGQVIASWHLEDCAEIQPGEELSLPMELVLHPETPVTAIEGVQNECRVWLQTGLEIDCGVDASDLDYIDVLPPPALEAFLVAMTNCGYGLVKMDAEQGTANAGSVQTTIGCYQEFEFRPFEGTGLFGINEIEATFIPDGDSITVLIEIDRHFGGDSYKTLTFPADLDDEAEMTSRLRALF</sequence>
<dbReference type="PANTHER" id="PTHR40053">
    <property type="entry name" value="SPORULATION-CONTROL PROTEIN SPO0M"/>
    <property type="match status" value="1"/>
</dbReference>
<protein>
    <submittedName>
        <fullName evidence="1">SpoOM family protein</fullName>
    </submittedName>
</protein>
<dbReference type="OrthoDB" id="2351239at2"/>
<accession>A0A1Y0I7J6</accession>
<keyword evidence="2" id="KW-1185">Reference proteome</keyword>
<dbReference type="EMBL" id="CP021425">
    <property type="protein sequence ID" value="ARU56472.1"/>
    <property type="molecule type" value="Genomic_DNA"/>
</dbReference>
<dbReference type="InterPro" id="IPR009776">
    <property type="entry name" value="Spore_0_M"/>
</dbReference>
<dbReference type="Proteomes" id="UP000196027">
    <property type="component" value="Chromosome"/>
</dbReference>
<dbReference type="KEGG" id="ome:OLMES_2411"/>
<dbReference type="RefSeq" id="WP_087461454.1">
    <property type="nucleotide sequence ID" value="NZ_CP021425.1"/>
</dbReference>
<gene>
    <name evidence="1" type="ORF">OLMES_2411</name>
</gene>
<dbReference type="Pfam" id="PF07070">
    <property type="entry name" value="Spo0M"/>
    <property type="match status" value="1"/>
</dbReference>